<feature type="non-terminal residue" evidence="1">
    <location>
        <position position="1"/>
    </location>
</feature>
<organism evidence="1 2">
    <name type="scientific">Ambispora leptoticha</name>
    <dbReference type="NCBI Taxonomy" id="144679"/>
    <lineage>
        <taxon>Eukaryota</taxon>
        <taxon>Fungi</taxon>
        <taxon>Fungi incertae sedis</taxon>
        <taxon>Mucoromycota</taxon>
        <taxon>Glomeromycotina</taxon>
        <taxon>Glomeromycetes</taxon>
        <taxon>Archaeosporales</taxon>
        <taxon>Ambisporaceae</taxon>
        <taxon>Ambispora</taxon>
    </lineage>
</organism>
<gene>
    <name evidence="1" type="ORF">ALEPTO_LOCUS12951</name>
</gene>
<accession>A0A9N9INQ7</accession>
<keyword evidence="2" id="KW-1185">Reference proteome</keyword>
<dbReference type="AlphaFoldDB" id="A0A9N9INQ7"/>
<name>A0A9N9INQ7_9GLOM</name>
<dbReference type="Proteomes" id="UP000789508">
    <property type="component" value="Unassembled WGS sequence"/>
</dbReference>
<sequence length="52" mass="6018">MTNYESPASNDNSNQLIKSNGENKELIYDLDDLEELIAICFQEKDEEENDHV</sequence>
<protein>
    <submittedName>
        <fullName evidence="1">9535_t:CDS:1</fullName>
    </submittedName>
</protein>
<proteinExistence type="predicted"/>
<evidence type="ECO:0000313" key="2">
    <source>
        <dbReference type="Proteomes" id="UP000789508"/>
    </source>
</evidence>
<comment type="caution">
    <text evidence="1">The sequence shown here is derived from an EMBL/GenBank/DDBJ whole genome shotgun (WGS) entry which is preliminary data.</text>
</comment>
<evidence type="ECO:0000313" key="1">
    <source>
        <dbReference type="EMBL" id="CAG8740751.1"/>
    </source>
</evidence>
<dbReference type="EMBL" id="CAJVPS010035157">
    <property type="protein sequence ID" value="CAG8740751.1"/>
    <property type="molecule type" value="Genomic_DNA"/>
</dbReference>
<reference evidence="1" key="1">
    <citation type="submission" date="2021-06" db="EMBL/GenBank/DDBJ databases">
        <authorList>
            <person name="Kallberg Y."/>
            <person name="Tangrot J."/>
            <person name="Rosling A."/>
        </authorList>
    </citation>
    <scope>NUCLEOTIDE SEQUENCE</scope>
    <source>
        <strain evidence="1">FL130A</strain>
    </source>
</reference>